<accession>A0A5M8P4T4</accession>
<reference evidence="2 3" key="1">
    <citation type="submission" date="2019-03" db="EMBL/GenBank/DDBJ databases">
        <title>Single cell metagenomics reveals metabolic interactions within the superorganism composed of flagellate Streblomastix strix and complex community of Bacteroidetes bacteria on its surface.</title>
        <authorList>
            <person name="Treitli S.C."/>
            <person name="Kolisko M."/>
            <person name="Husnik F."/>
            <person name="Keeling P."/>
            <person name="Hampl V."/>
        </authorList>
    </citation>
    <scope>NUCLEOTIDE SEQUENCE [LARGE SCALE GENOMIC DNA]</scope>
    <source>
        <strain evidence="2">St1</strain>
    </source>
</reference>
<evidence type="ECO:0000313" key="2">
    <source>
        <dbReference type="EMBL" id="KAA6303483.1"/>
    </source>
</evidence>
<proteinExistence type="predicted"/>
<name>A0A5M8P4T4_9BACT</name>
<protein>
    <recommendedName>
        <fullName evidence="1">START-like domain-containing protein</fullName>
    </recommendedName>
</protein>
<sequence length="128" mass="15076">MKVTREKINIEYIFNQASKASLWNCLSTADGLSEWFADRVFNEDNHFTFNWKGHSLEAELLGITPFVYIRFRWTDEDEATYFEFRLHQAELTNDIMLEITDFAEEGGKDDVVSLWDTQIKTLKRKLGI</sequence>
<dbReference type="InterPro" id="IPR045736">
    <property type="entry name" value="START_2"/>
</dbReference>
<dbReference type="AlphaFoldDB" id="A0A5M8P4T4"/>
<comment type="caution">
    <text evidence="2">The sequence shown here is derived from an EMBL/GenBank/DDBJ whole genome shotgun (WGS) entry which is preliminary data.</text>
</comment>
<dbReference type="Gene3D" id="3.30.530.20">
    <property type="match status" value="1"/>
</dbReference>
<dbReference type="InterPro" id="IPR023393">
    <property type="entry name" value="START-like_dom_sf"/>
</dbReference>
<feature type="domain" description="START-like" evidence="1">
    <location>
        <begin position="5"/>
        <end position="127"/>
    </location>
</feature>
<dbReference type="SUPFAM" id="SSF55961">
    <property type="entry name" value="Bet v1-like"/>
    <property type="match status" value="1"/>
</dbReference>
<evidence type="ECO:0000313" key="3">
    <source>
        <dbReference type="Proteomes" id="UP000324575"/>
    </source>
</evidence>
<organism evidence="2 3">
    <name type="scientific">Candidatus Ordinivivax streblomastigis</name>
    <dbReference type="NCBI Taxonomy" id="2540710"/>
    <lineage>
        <taxon>Bacteria</taxon>
        <taxon>Pseudomonadati</taxon>
        <taxon>Bacteroidota</taxon>
        <taxon>Bacteroidia</taxon>
        <taxon>Bacteroidales</taxon>
        <taxon>Candidatus Ordinivivax</taxon>
    </lineage>
</organism>
<dbReference type="Pfam" id="PF19569">
    <property type="entry name" value="START_2"/>
    <property type="match status" value="1"/>
</dbReference>
<gene>
    <name evidence="2" type="ORF">EZS26_000034</name>
</gene>
<dbReference type="EMBL" id="SNRX01000001">
    <property type="protein sequence ID" value="KAA6303483.1"/>
    <property type="molecule type" value="Genomic_DNA"/>
</dbReference>
<dbReference type="Proteomes" id="UP000324575">
    <property type="component" value="Unassembled WGS sequence"/>
</dbReference>
<evidence type="ECO:0000259" key="1">
    <source>
        <dbReference type="Pfam" id="PF19569"/>
    </source>
</evidence>